<dbReference type="PROSITE" id="PS50006">
    <property type="entry name" value="FHA_DOMAIN"/>
    <property type="match status" value="1"/>
</dbReference>
<reference evidence="6" key="1">
    <citation type="submission" date="2021-02" db="EMBL/GenBank/DDBJ databases">
        <authorList>
            <person name="Nowell W R."/>
        </authorList>
    </citation>
    <scope>NUCLEOTIDE SEQUENCE</scope>
</reference>
<dbReference type="EMBL" id="CAJNOI010000020">
    <property type="protein sequence ID" value="CAF0832241.1"/>
    <property type="molecule type" value="Genomic_DNA"/>
</dbReference>
<feature type="coiled-coil region" evidence="4">
    <location>
        <begin position="485"/>
        <end position="558"/>
    </location>
</feature>
<comment type="caution">
    <text evidence="6">The sequence shown here is derived from an EMBL/GenBank/DDBJ whole genome shotgun (WGS) entry which is preliminary data.</text>
</comment>
<keyword evidence="1" id="KW-0732">Signal</keyword>
<dbReference type="Gene3D" id="2.130.10.130">
    <property type="entry name" value="Integrin alpha, N-terminal"/>
    <property type="match status" value="2"/>
</dbReference>
<dbReference type="SMART" id="SM00240">
    <property type="entry name" value="FHA"/>
    <property type="match status" value="1"/>
</dbReference>
<accession>A0A813V3Q5</accession>
<dbReference type="InterPro" id="IPR008984">
    <property type="entry name" value="SMAD_FHA_dom_sf"/>
</dbReference>
<sequence length="1746" mass="192061">MDNHSSSSLLFENTNGSIYSNDLVLSIIEDVSSSSTNTNGSLSPSSPPSNQSFDMSTNQMSFPCCIFRCKQNSHPFQERCIPLNEQVKVGRAVARLKALPNNAIFDCKVLSRQHARLWYEDGKFLLQDTKSSNGTFVNNERLGKCNEESPPFEIYSDDVVQFGVDVTENNRKTTHNCIIMEVRLFHADGSESLARSANGQSLAQIKELDINTQTLYQLAQYIQEAMHREQMLEQKLEYLQRVLRNTQQTSDDSWQAIINEDRLLMRINALEDQIRIYRTKHPNEDPIKQELVQLTESHTKFEQESKIKLEKALIDCADANSRSKSLECSLQIAQDELKRFNEQNEQQKEDIQQLVQSVDEQRSLISDIEIQLRDSQTRCTDIEIEKQRIQNDFDEYYQRTYHLEELQQKSIQNGTAHGRFQVQSSLLDPIIENNNSIDIPILKENGENETHDESIMPLDQIDPIVNHNHTEKYDNINGHDSVNELIEAQKQIVLLRENLNKTNERVVSAEDSYRSEQERYRSLISEHELIRDELNQLKIRLNKEKNDNNELVQEQQNKLDTLSKSILSKQIEHDQLLIQQCELTFIQTNQNPVEYNFGPRSVAVGNFNDDELLDIVVANSVVDSISVFLGYNNGIFASNMMYSTGLHSAPYMVAIGDFNNNHHTDIAVAYFGTNSIGIFLGFGNGSFINTTVISTDSSRPVWIHIADLDNDTSPDIITANYGTDSISIFYGYGDGRFAYPITYLTGYDSSPFSVIGADFNNDNHLDLAIANYGTNNIGIFIANGNRTFLHQQIFSTGINSHPYSLTVGQFNNDNLLDIAVANNGANNVGVLLGNNNGIFTSQTTYSLDTSSPYSINLGDFNKDNRLDLVVSNKGTNNIGVLLGIGNGSFSEPTMNSAGSSSSISLAVADFNKDNLLDVIIISNDTGSIDILFGYDEGFQPQTAYPTSNWPYSVAVGDFNNDTRLDIVVANYGNNTVSVFLGYGNGSFAKQTTYSTGIYPSSVAVGDFNNDTRLDIVVTNYLSDTISVFLGYGNGSFANQTIYSTGIYPYSVAVGDFNNDTRLDIVVANYAVGDFNNDTRLDIVVANSHGNTVSVLFGYGNGSFANQTTYPSGIYPYSVAVGDFNNDTRLDIVVANRDDNTVSVLLHYNRAGLGNEITFASGGGSRLRYVAVDDCNNDMMLDLVVVNYGTNDIGVLLGNGNGSFLEQKTFPTGINPYSLAIGDFNNDGEHDFAVVNYGSKNIDMLVGNGKGTFTRQLTDGSSVVFAPLVVTAGDFNHDGQSEIIVAYDNTDNIDIFVAFDTGAFTNQITYPTGSDPSSVAVGDFNNDTRLDIVVTNYVDNTVSVLLGYGNGSFTNQTTYSTGPFPESVAVGDFNNDTRLDIVVVNWDDRTVSVLLGYGNGSFANQTIYSTGTWPRSVAVGDFNNDTRLDIVVANGGDNTVSVLLGYGNGAFANQTTYSTGTYPYSVAVGDFNNDTRLDIIAANLLDNTVSVLLGYGNGSFANQTTYSTDSYPYSVAVGDFNNDARPDIVVANSHGNTVSVFLGYLNMVFQYQTTLLTGDRSVPRSLFAGDFNNDTYMDIAVANSGTNHIGIFLGLGNNSFLNQTTFATGSGPWSLAVADLNNDNRLDIIVSNINDSNISVFLSFGNGSFANQTIYSTGINAEPYSVAIGDFNNDALLDIIVANYLASNVVILFGSGGGRFTDSKVYLVSYGSFPFSVVVGDFNNDTKLDFAVGNYGDDNLKILLQTC</sequence>
<evidence type="ECO:0000256" key="3">
    <source>
        <dbReference type="ARBA" id="ARBA00023180"/>
    </source>
</evidence>
<gene>
    <name evidence="6" type="ORF">BJG266_LOCUS6849</name>
</gene>
<dbReference type="SMART" id="SM00191">
    <property type="entry name" value="Int_alpha"/>
    <property type="match status" value="7"/>
</dbReference>
<dbReference type="Pfam" id="PF00498">
    <property type="entry name" value="FHA"/>
    <property type="match status" value="1"/>
</dbReference>
<dbReference type="SUPFAM" id="SSF69318">
    <property type="entry name" value="Integrin alpha N-terminal domain"/>
    <property type="match status" value="3"/>
</dbReference>
<dbReference type="Pfam" id="PF13517">
    <property type="entry name" value="FG-GAP_3"/>
    <property type="match status" value="11"/>
</dbReference>
<feature type="domain" description="FHA" evidence="5">
    <location>
        <begin position="87"/>
        <end position="142"/>
    </location>
</feature>
<dbReference type="InterPro" id="IPR013517">
    <property type="entry name" value="FG-GAP"/>
</dbReference>
<feature type="coiled-coil region" evidence="4">
    <location>
        <begin position="323"/>
        <end position="364"/>
    </location>
</feature>
<evidence type="ECO:0000259" key="5">
    <source>
        <dbReference type="PROSITE" id="PS50006"/>
    </source>
</evidence>
<dbReference type="Gene3D" id="2.30.30.100">
    <property type="match status" value="12"/>
</dbReference>
<name>A0A813V3Q5_9BILA</name>
<dbReference type="InterPro" id="IPR000253">
    <property type="entry name" value="FHA_dom"/>
</dbReference>
<dbReference type="CDD" id="cd21911">
    <property type="entry name" value="CC1_SLMAP"/>
    <property type="match status" value="1"/>
</dbReference>
<evidence type="ECO:0000256" key="2">
    <source>
        <dbReference type="ARBA" id="ARBA00022737"/>
    </source>
</evidence>
<dbReference type="CDD" id="cd22679">
    <property type="entry name" value="FHA_SLMAP"/>
    <property type="match status" value="1"/>
</dbReference>
<evidence type="ECO:0000256" key="1">
    <source>
        <dbReference type="ARBA" id="ARBA00022729"/>
    </source>
</evidence>
<keyword evidence="2" id="KW-0677">Repeat</keyword>
<dbReference type="PANTHER" id="PTHR46580">
    <property type="entry name" value="SENSOR KINASE-RELATED"/>
    <property type="match status" value="1"/>
</dbReference>
<evidence type="ECO:0000313" key="7">
    <source>
        <dbReference type="Proteomes" id="UP000663877"/>
    </source>
</evidence>
<protein>
    <recommendedName>
        <fullName evidence="5">FHA domain-containing protein</fullName>
    </recommendedName>
</protein>
<dbReference type="InterPro" id="IPR013519">
    <property type="entry name" value="Int_alpha_beta-p"/>
</dbReference>
<dbReference type="SUPFAM" id="SSF49879">
    <property type="entry name" value="SMAD/FHA domain"/>
    <property type="match status" value="1"/>
</dbReference>
<proteinExistence type="predicted"/>
<evidence type="ECO:0000256" key="4">
    <source>
        <dbReference type="SAM" id="Coils"/>
    </source>
</evidence>
<evidence type="ECO:0000313" key="6">
    <source>
        <dbReference type="EMBL" id="CAF0832241.1"/>
    </source>
</evidence>
<dbReference type="Gene3D" id="2.60.200.20">
    <property type="match status" value="1"/>
</dbReference>
<keyword evidence="3" id="KW-0325">Glycoprotein</keyword>
<dbReference type="InterPro" id="IPR028994">
    <property type="entry name" value="Integrin_alpha_N"/>
</dbReference>
<keyword evidence="4" id="KW-0175">Coiled coil</keyword>
<organism evidence="6 7">
    <name type="scientific">Adineta steineri</name>
    <dbReference type="NCBI Taxonomy" id="433720"/>
    <lineage>
        <taxon>Eukaryota</taxon>
        <taxon>Metazoa</taxon>
        <taxon>Spiralia</taxon>
        <taxon>Gnathifera</taxon>
        <taxon>Rotifera</taxon>
        <taxon>Eurotatoria</taxon>
        <taxon>Bdelloidea</taxon>
        <taxon>Adinetida</taxon>
        <taxon>Adinetidae</taxon>
        <taxon>Adineta</taxon>
    </lineage>
</organism>
<feature type="coiled-coil region" evidence="4">
    <location>
        <begin position="222"/>
        <end position="249"/>
    </location>
</feature>
<dbReference type="Proteomes" id="UP000663877">
    <property type="component" value="Unassembled WGS sequence"/>
</dbReference>